<dbReference type="InterPro" id="IPR036197">
    <property type="entry name" value="NarG-like_sf"/>
</dbReference>
<dbReference type="SUPFAM" id="SSF103501">
    <property type="entry name" value="Respiratory nitrate reductase 1 gamma chain"/>
    <property type="match status" value="1"/>
</dbReference>
<keyword evidence="1" id="KW-1133">Transmembrane helix</keyword>
<feature type="transmembrane region" description="Helical" evidence="1">
    <location>
        <begin position="326"/>
        <end position="346"/>
    </location>
</feature>
<feature type="transmembrane region" description="Helical" evidence="1">
    <location>
        <begin position="229"/>
        <end position="252"/>
    </location>
</feature>
<evidence type="ECO:0000256" key="1">
    <source>
        <dbReference type="SAM" id="Phobius"/>
    </source>
</evidence>
<keyword evidence="1" id="KW-0812">Transmembrane</keyword>
<name>E7C2J7_9HYPH</name>
<keyword evidence="1" id="KW-0472">Membrane</keyword>
<organism evidence="2">
    <name type="scientific">uncultured Rhizobium sp. HF0130_09F11</name>
    <dbReference type="NCBI Taxonomy" id="723625"/>
    <lineage>
        <taxon>Bacteria</taxon>
        <taxon>Pseudomonadati</taxon>
        <taxon>Pseudomonadota</taxon>
        <taxon>Alphaproteobacteria</taxon>
        <taxon>Hyphomicrobiales</taxon>
        <taxon>Rhizobiaceae</taxon>
        <taxon>Rhizobium/Agrobacterium group</taxon>
        <taxon>Rhizobium</taxon>
        <taxon>environmental samples</taxon>
    </lineage>
</organism>
<protein>
    <submittedName>
        <fullName evidence="2">Fe-S oxidoreductase</fullName>
    </submittedName>
</protein>
<feature type="transmembrane region" description="Helical" evidence="1">
    <location>
        <begin position="302"/>
        <end position="320"/>
    </location>
</feature>
<feature type="transmembrane region" description="Helical" evidence="1">
    <location>
        <begin position="258"/>
        <end position="281"/>
    </location>
</feature>
<feature type="transmembrane region" description="Helical" evidence="1">
    <location>
        <begin position="110"/>
        <end position="130"/>
    </location>
</feature>
<dbReference type="SUPFAM" id="SSF54862">
    <property type="entry name" value="4Fe-4S ferredoxins"/>
    <property type="match status" value="1"/>
</dbReference>
<proteinExistence type="predicted"/>
<evidence type="ECO:0000313" key="2">
    <source>
        <dbReference type="EMBL" id="ADI21671.1"/>
    </source>
</evidence>
<feature type="transmembrane region" description="Helical" evidence="1">
    <location>
        <begin position="156"/>
        <end position="178"/>
    </location>
</feature>
<dbReference type="InterPro" id="IPR012830">
    <property type="entry name" value="Citrate_utilization_prot_B"/>
</dbReference>
<accession>E7C2J7</accession>
<dbReference type="NCBIfam" id="TIGR02484">
    <property type="entry name" value="CitB"/>
    <property type="match status" value="1"/>
</dbReference>
<reference evidence="2" key="1">
    <citation type="submission" date="2010-01" db="EMBL/GenBank/DDBJ databases">
        <title>Genome fragments of uncultured bacteria from the North Pacific subtropical Gyre.</title>
        <authorList>
            <person name="Pham V.D."/>
            <person name="Delong E.F."/>
        </authorList>
    </citation>
    <scope>NUCLEOTIDE SEQUENCE</scope>
</reference>
<dbReference type="EMBL" id="GU567962">
    <property type="protein sequence ID" value="ADI21671.1"/>
    <property type="molecule type" value="Genomic_DNA"/>
</dbReference>
<dbReference type="AlphaFoldDB" id="E7C2J7"/>
<sequence length="396" mass="43413">MSGIDLASLASASQEEAARQMSVCNACRYCEGLCAVFPAMELRRDFAGGDVDFLANLCHNCGACYYDCQYAPPHEFAINVPVAMAELRDETYARYAWPPVFSGVFQRNGLWVALAAAGSVAAFLIGFAAWQDTSVLFGVHTGEGAFYRLMPHNTMVAIFGGVFLYAMVALGMGVRSFWRASGPVQDLRLSSLWQAVKDTSRLRYLDGGGMGCMDESERPNDRRRLYHHFTYYGFLLCFASTSSGTLFHYIGWEAPYPVWHPTVILGVLGGIGLVIGPIGLFRQRERRDVAIRGDDRTGMGAAFLWMLLLTSVTGLALLVFRATPAMGVLLAVHLGVVFALFLTFPYGKFVHGIYRFTALVRHAHEQRLAHGDVAVNAPPAGDRKRTLLPVAGQSQA</sequence>